<evidence type="ECO:0000313" key="3">
    <source>
        <dbReference type="Proteomes" id="UP000827986"/>
    </source>
</evidence>
<feature type="non-terminal residue" evidence="2">
    <location>
        <position position="67"/>
    </location>
</feature>
<reference evidence="2" key="1">
    <citation type="submission" date="2021-09" db="EMBL/GenBank/DDBJ databases">
        <title>The genome of Mauremys mutica provides insights into the evolution of semi-aquatic lifestyle.</title>
        <authorList>
            <person name="Gong S."/>
            <person name="Gao Y."/>
        </authorList>
    </citation>
    <scope>NUCLEOTIDE SEQUENCE</scope>
    <source>
        <strain evidence="2">MM-2020</strain>
        <tissue evidence="2">Muscle</tissue>
    </source>
</reference>
<feature type="non-terminal residue" evidence="2">
    <location>
        <position position="1"/>
    </location>
</feature>
<dbReference type="PANTHER" id="PTHR10643:SF2">
    <property type="entry name" value="KINETOCHORE PROTEIN NDC80 HOMOLOG"/>
    <property type="match status" value="1"/>
</dbReference>
<dbReference type="AlphaFoldDB" id="A0A9D3XWC9"/>
<dbReference type="InterPro" id="IPR005550">
    <property type="entry name" value="Kinetochore_Ndc80"/>
</dbReference>
<organism evidence="2 3">
    <name type="scientific">Mauremys mutica</name>
    <name type="common">yellowpond turtle</name>
    <dbReference type="NCBI Taxonomy" id="74926"/>
    <lineage>
        <taxon>Eukaryota</taxon>
        <taxon>Metazoa</taxon>
        <taxon>Chordata</taxon>
        <taxon>Craniata</taxon>
        <taxon>Vertebrata</taxon>
        <taxon>Euteleostomi</taxon>
        <taxon>Archelosauria</taxon>
        <taxon>Testudinata</taxon>
        <taxon>Testudines</taxon>
        <taxon>Cryptodira</taxon>
        <taxon>Durocryptodira</taxon>
        <taxon>Testudinoidea</taxon>
        <taxon>Geoemydidae</taxon>
        <taxon>Geoemydinae</taxon>
        <taxon>Mauremys</taxon>
    </lineage>
</organism>
<feature type="domain" description="DUF5595" evidence="1">
    <location>
        <begin position="1"/>
        <end position="62"/>
    </location>
</feature>
<sequence>LLMEYTEKGYDHFMNGGDAFEEMDAELQAKLNKIFKVDHSKVKTLEAENKRLNEEIARLERERESEP</sequence>
<accession>A0A9D3XWC9</accession>
<keyword evidence="3" id="KW-1185">Reference proteome</keyword>
<dbReference type="EMBL" id="JAHDVG010000463">
    <property type="protein sequence ID" value="KAH1186681.1"/>
    <property type="molecule type" value="Genomic_DNA"/>
</dbReference>
<dbReference type="Proteomes" id="UP000827986">
    <property type="component" value="Unassembled WGS sequence"/>
</dbReference>
<comment type="caution">
    <text evidence="2">The sequence shown here is derived from an EMBL/GenBank/DDBJ whole genome shotgun (WGS) entry which is preliminary data.</text>
</comment>
<dbReference type="InterPro" id="IPR040967">
    <property type="entry name" value="DUF5595"/>
</dbReference>
<proteinExistence type="predicted"/>
<dbReference type="PANTHER" id="PTHR10643">
    <property type="entry name" value="KINETOCHORE PROTEIN NDC80"/>
    <property type="match status" value="1"/>
</dbReference>
<evidence type="ECO:0000313" key="2">
    <source>
        <dbReference type="EMBL" id="KAH1186681.1"/>
    </source>
</evidence>
<gene>
    <name evidence="2" type="ORF">KIL84_019430</name>
</gene>
<evidence type="ECO:0000259" key="1">
    <source>
        <dbReference type="Pfam" id="PF18077"/>
    </source>
</evidence>
<protein>
    <recommendedName>
        <fullName evidence="1">DUF5595 domain-containing protein</fullName>
    </recommendedName>
</protein>
<name>A0A9D3XWC9_9SAUR</name>
<dbReference type="GO" id="GO:0031262">
    <property type="term" value="C:Ndc80 complex"/>
    <property type="evidence" value="ECO:0007669"/>
    <property type="project" value="InterPro"/>
</dbReference>
<dbReference type="GO" id="GO:0051315">
    <property type="term" value="P:attachment of mitotic spindle microtubules to kinetochore"/>
    <property type="evidence" value="ECO:0007669"/>
    <property type="project" value="InterPro"/>
</dbReference>
<dbReference type="Pfam" id="PF18077">
    <property type="entry name" value="DUF5595"/>
    <property type="match status" value="1"/>
</dbReference>
<dbReference type="Gene3D" id="6.10.250.1950">
    <property type="match status" value="1"/>
</dbReference>